<dbReference type="EMBL" id="LNIX01000001">
    <property type="protein sequence ID" value="OXA61314.1"/>
    <property type="molecule type" value="Genomic_DNA"/>
</dbReference>
<dbReference type="CDD" id="cd00637">
    <property type="entry name" value="7tm_classA_rhodopsin-like"/>
    <property type="match status" value="1"/>
</dbReference>
<feature type="transmembrane region" description="Helical" evidence="5">
    <location>
        <begin position="108"/>
        <end position="129"/>
    </location>
</feature>
<feature type="transmembrane region" description="Helical" evidence="5">
    <location>
        <begin position="213"/>
        <end position="237"/>
    </location>
</feature>
<dbReference type="PANTHER" id="PTHR45695">
    <property type="entry name" value="LEUCOKININ RECEPTOR-RELATED"/>
    <property type="match status" value="1"/>
</dbReference>
<feature type="transmembrane region" description="Helical" evidence="5">
    <location>
        <begin position="79"/>
        <end position="96"/>
    </location>
</feature>
<keyword evidence="2" id="KW-0297">G-protein coupled receptor</keyword>
<comment type="caution">
    <text evidence="6">The sequence shown here is derived from an EMBL/GenBank/DDBJ whole genome shotgun (WGS) entry which is preliminary data.</text>
</comment>
<name>A0A226EW54_FOLCA</name>
<dbReference type="PANTHER" id="PTHR45695:SF9">
    <property type="entry name" value="LEUCOKININ RECEPTOR"/>
    <property type="match status" value="1"/>
</dbReference>
<dbReference type="Gene3D" id="1.20.1070.10">
    <property type="entry name" value="Rhodopsin 7-helix transmembrane proteins"/>
    <property type="match status" value="1"/>
</dbReference>
<protein>
    <recommendedName>
        <fullName evidence="8">G-protein coupled receptors family 1 profile domain-containing protein</fullName>
    </recommendedName>
</protein>
<keyword evidence="3" id="KW-0675">Receptor</keyword>
<evidence type="ECO:0000313" key="7">
    <source>
        <dbReference type="Proteomes" id="UP000198287"/>
    </source>
</evidence>
<comment type="subcellular location">
    <subcellularLocation>
        <location evidence="1">Membrane</location>
        <topology evidence="1">Multi-pass membrane protein</topology>
    </subcellularLocation>
</comment>
<evidence type="ECO:0000256" key="2">
    <source>
        <dbReference type="ARBA" id="ARBA00023040"/>
    </source>
</evidence>
<keyword evidence="7" id="KW-1185">Reference proteome</keyword>
<evidence type="ECO:0008006" key="8">
    <source>
        <dbReference type="Google" id="ProtNLM"/>
    </source>
</evidence>
<proteinExistence type="predicted"/>
<gene>
    <name evidence="6" type="ORF">Fcan01_01618</name>
</gene>
<feature type="transmembrane region" description="Helical" evidence="5">
    <location>
        <begin position="6"/>
        <end position="28"/>
    </location>
</feature>
<feature type="transmembrane region" description="Helical" evidence="5">
    <location>
        <begin position="165"/>
        <end position="183"/>
    </location>
</feature>
<evidence type="ECO:0000256" key="1">
    <source>
        <dbReference type="ARBA" id="ARBA00004141"/>
    </source>
</evidence>
<feature type="transmembrane region" description="Helical" evidence="5">
    <location>
        <begin position="257"/>
        <end position="282"/>
    </location>
</feature>
<keyword evidence="5" id="KW-1133">Transmembrane helix</keyword>
<keyword evidence="5" id="KW-0472">Membrane</keyword>
<evidence type="ECO:0000256" key="4">
    <source>
        <dbReference type="ARBA" id="ARBA00023224"/>
    </source>
</evidence>
<dbReference type="AlphaFoldDB" id="A0A226EW54"/>
<keyword evidence="5" id="KW-0812">Transmembrane</keyword>
<sequence length="362" mass="40915">MDTIFKSFAILISVISTVVNSFVIVIVFQARHPRAVNILIANWSLLTCISSIGTIFYFGDGDKYIQGPWTCPFISFLRNWLANMYPLHVLAIVYESCCQLQPRSGNLLLLRTVGLCWILSGIGAAPYLFGTTFSRSGGDGEIITEKCAKVPIFNNVVLCIIVETVRALLFHLGAPAYMSFLLYKWRGKLKYIKTLKVARNPVTLEKWKRVRFIFAYTVFFIVLWVPFGLVFSWYQVFRRSSPSAEDATTNTISSTTAGTFFSCGIALFYVYILFSPVIVLWTGDTRLRQQFMTICNKNGMNHLNNGQVKTISFANSCSRVESFSITKADNIKGLFSVSCYNIEDQIIDPVQCLENRKVELLI</sequence>
<dbReference type="Proteomes" id="UP000198287">
    <property type="component" value="Unassembled WGS sequence"/>
</dbReference>
<feature type="transmembrane region" description="Helical" evidence="5">
    <location>
        <begin position="40"/>
        <end position="59"/>
    </location>
</feature>
<evidence type="ECO:0000256" key="5">
    <source>
        <dbReference type="SAM" id="Phobius"/>
    </source>
</evidence>
<keyword evidence="4" id="KW-0807">Transducer</keyword>
<organism evidence="6 7">
    <name type="scientific">Folsomia candida</name>
    <name type="common">Springtail</name>
    <dbReference type="NCBI Taxonomy" id="158441"/>
    <lineage>
        <taxon>Eukaryota</taxon>
        <taxon>Metazoa</taxon>
        <taxon>Ecdysozoa</taxon>
        <taxon>Arthropoda</taxon>
        <taxon>Hexapoda</taxon>
        <taxon>Collembola</taxon>
        <taxon>Entomobryomorpha</taxon>
        <taxon>Isotomoidea</taxon>
        <taxon>Isotomidae</taxon>
        <taxon>Proisotominae</taxon>
        <taxon>Folsomia</taxon>
    </lineage>
</organism>
<evidence type="ECO:0000313" key="6">
    <source>
        <dbReference type="EMBL" id="OXA61314.1"/>
    </source>
</evidence>
<accession>A0A226EW54</accession>
<evidence type="ECO:0000256" key="3">
    <source>
        <dbReference type="ARBA" id="ARBA00023170"/>
    </source>
</evidence>
<dbReference type="GO" id="GO:0005886">
    <property type="term" value="C:plasma membrane"/>
    <property type="evidence" value="ECO:0007669"/>
    <property type="project" value="TreeGrafter"/>
</dbReference>
<reference evidence="6 7" key="1">
    <citation type="submission" date="2015-12" db="EMBL/GenBank/DDBJ databases">
        <title>The genome of Folsomia candida.</title>
        <authorList>
            <person name="Faddeeva A."/>
            <person name="Derks M.F."/>
            <person name="Anvar Y."/>
            <person name="Smit S."/>
            <person name="Van Straalen N."/>
            <person name="Roelofs D."/>
        </authorList>
    </citation>
    <scope>NUCLEOTIDE SEQUENCE [LARGE SCALE GENOMIC DNA]</scope>
    <source>
        <strain evidence="6 7">VU population</strain>
        <tissue evidence="6">Whole body</tissue>
    </source>
</reference>
<dbReference type="GO" id="GO:0004930">
    <property type="term" value="F:G protein-coupled receptor activity"/>
    <property type="evidence" value="ECO:0007669"/>
    <property type="project" value="UniProtKB-KW"/>
</dbReference>
<dbReference type="SUPFAM" id="SSF81321">
    <property type="entry name" value="Family A G protein-coupled receptor-like"/>
    <property type="match status" value="1"/>
</dbReference>